<name>A0A511RJZ8_9DEIN</name>
<dbReference type="AlphaFoldDB" id="A0A511RJZ8"/>
<dbReference type="OrthoDB" id="9775557at2"/>
<dbReference type="GO" id="GO:0016020">
    <property type="term" value="C:membrane"/>
    <property type="evidence" value="ECO:0007669"/>
    <property type="project" value="TreeGrafter"/>
</dbReference>
<dbReference type="PANTHER" id="PTHR43798">
    <property type="entry name" value="MONOACYLGLYCEROL LIPASE"/>
    <property type="match status" value="1"/>
</dbReference>
<dbReference type="SUPFAM" id="SSF53474">
    <property type="entry name" value="alpha/beta-Hydrolases"/>
    <property type="match status" value="1"/>
</dbReference>
<dbReference type="InterPro" id="IPR050266">
    <property type="entry name" value="AB_hydrolase_sf"/>
</dbReference>
<dbReference type="RefSeq" id="WP_147147300.1">
    <property type="nucleotide sequence ID" value="NZ_BJXN01000008.1"/>
</dbReference>
<evidence type="ECO:0000313" key="4">
    <source>
        <dbReference type="Proteomes" id="UP000321827"/>
    </source>
</evidence>
<sequence>MNHATSADGTRIAWTAEGSGPPVVLVHGITENLRAWDPVARRLAGERTVVRLDLRGHGASERADGYGLAAMVADAIAVIEAAGVARPDVVGHSLGGLVATALGNAYPVRSVANVDQPLALAGFKAMLEPLRAPLEDPATFGPVMEQLMGQLEGERLDPAERTRLQALRRPLQEAVLGIWHDVWVLSEDDLAVLVNELLEGYRTPYLALHGIDPGPDYVDWLAARIPGAAVEVWPDYGHYPHLVDPDRFVERLRTFWAGA</sequence>
<gene>
    <name evidence="3" type="ORF">ODE01S_14080</name>
</gene>
<proteinExistence type="predicted"/>
<comment type="caution">
    <text evidence="3">The sequence shown here is derived from an EMBL/GenBank/DDBJ whole genome shotgun (WGS) entry which is preliminary data.</text>
</comment>
<feature type="domain" description="AB hydrolase-1" evidence="2">
    <location>
        <begin position="23"/>
        <end position="250"/>
    </location>
</feature>
<evidence type="ECO:0000256" key="1">
    <source>
        <dbReference type="ARBA" id="ARBA00022801"/>
    </source>
</evidence>
<evidence type="ECO:0000259" key="2">
    <source>
        <dbReference type="Pfam" id="PF12697"/>
    </source>
</evidence>
<dbReference type="Proteomes" id="UP000321827">
    <property type="component" value="Unassembled WGS sequence"/>
</dbReference>
<evidence type="ECO:0000313" key="3">
    <source>
        <dbReference type="EMBL" id="GEM89974.1"/>
    </source>
</evidence>
<dbReference type="InterPro" id="IPR029058">
    <property type="entry name" value="AB_hydrolase_fold"/>
</dbReference>
<protein>
    <submittedName>
        <fullName evidence="3">Alpha/beta hydrolase</fullName>
    </submittedName>
</protein>
<organism evidence="3 4">
    <name type="scientific">Oceanithermus desulfurans NBRC 100063</name>
    <dbReference type="NCBI Taxonomy" id="1227550"/>
    <lineage>
        <taxon>Bacteria</taxon>
        <taxon>Thermotogati</taxon>
        <taxon>Deinococcota</taxon>
        <taxon>Deinococci</taxon>
        <taxon>Thermales</taxon>
        <taxon>Thermaceae</taxon>
        <taxon>Oceanithermus</taxon>
    </lineage>
</organism>
<reference evidence="3 4" key="1">
    <citation type="submission" date="2019-07" db="EMBL/GenBank/DDBJ databases">
        <title>Whole genome shotgun sequence of Oceanithermus desulfurans NBRC 100063.</title>
        <authorList>
            <person name="Hosoyama A."/>
            <person name="Uohara A."/>
            <person name="Ohji S."/>
            <person name="Ichikawa N."/>
        </authorList>
    </citation>
    <scope>NUCLEOTIDE SEQUENCE [LARGE SCALE GENOMIC DNA]</scope>
    <source>
        <strain evidence="3 4">NBRC 100063</strain>
    </source>
</reference>
<dbReference type="PANTHER" id="PTHR43798:SF31">
    <property type="entry name" value="AB HYDROLASE SUPERFAMILY PROTEIN YCLE"/>
    <property type="match status" value="1"/>
</dbReference>
<dbReference type="InterPro" id="IPR000073">
    <property type="entry name" value="AB_hydrolase_1"/>
</dbReference>
<keyword evidence="1 3" id="KW-0378">Hydrolase</keyword>
<dbReference type="EMBL" id="BJXN01000008">
    <property type="protein sequence ID" value="GEM89974.1"/>
    <property type="molecule type" value="Genomic_DNA"/>
</dbReference>
<accession>A0A511RJZ8</accession>
<dbReference type="Gene3D" id="3.40.50.1820">
    <property type="entry name" value="alpha/beta hydrolase"/>
    <property type="match status" value="1"/>
</dbReference>
<dbReference type="Pfam" id="PF12697">
    <property type="entry name" value="Abhydrolase_6"/>
    <property type="match status" value="1"/>
</dbReference>
<dbReference type="GO" id="GO:0016787">
    <property type="term" value="F:hydrolase activity"/>
    <property type="evidence" value="ECO:0007669"/>
    <property type="project" value="UniProtKB-KW"/>
</dbReference>